<keyword evidence="2" id="KW-1185">Reference proteome</keyword>
<reference evidence="1 2" key="2">
    <citation type="journal article" date="2022" name="Mol. Ecol. Resour.">
        <title>The genomes of chicory, endive, great burdock and yacon provide insights into Asteraceae paleo-polyploidization history and plant inulin production.</title>
        <authorList>
            <person name="Fan W."/>
            <person name="Wang S."/>
            <person name="Wang H."/>
            <person name="Wang A."/>
            <person name="Jiang F."/>
            <person name="Liu H."/>
            <person name="Zhao H."/>
            <person name="Xu D."/>
            <person name="Zhang Y."/>
        </authorList>
    </citation>
    <scope>NUCLEOTIDE SEQUENCE [LARGE SCALE GENOMIC DNA]</scope>
    <source>
        <strain evidence="2">cv. Yunnan</strain>
        <tissue evidence="1">Leaves</tissue>
    </source>
</reference>
<dbReference type="Proteomes" id="UP001056120">
    <property type="component" value="Linkage Group LG04"/>
</dbReference>
<gene>
    <name evidence="1" type="ORF">L1987_13029</name>
</gene>
<dbReference type="EMBL" id="CM042021">
    <property type="protein sequence ID" value="KAI3819204.1"/>
    <property type="molecule type" value="Genomic_DNA"/>
</dbReference>
<evidence type="ECO:0000313" key="2">
    <source>
        <dbReference type="Proteomes" id="UP001056120"/>
    </source>
</evidence>
<proteinExistence type="predicted"/>
<protein>
    <submittedName>
        <fullName evidence="1">Uncharacterized protein</fullName>
    </submittedName>
</protein>
<sequence>MSWMVDFNIQKNDGADSDHDHDELESSTRLQPWTKQTTMLQKSENTNKTYDLVGEASFVGTYKEPADDGLLFLGLFIGLLVLIVDYRLIFPSELGSY</sequence>
<reference evidence="2" key="1">
    <citation type="journal article" date="2022" name="Mol. Ecol. Resour.">
        <title>The genomes of chicory, endive, great burdock and yacon provide insights into Asteraceae palaeo-polyploidization history and plant inulin production.</title>
        <authorList>
            <person name="Fan W."/>
            <person name="Wang S."/>
            <person name="Wang H."/>
            <person name="Wang A."/>
            <person name="Jiang F."/>
            <person name="Liu H."/>
            <person name="Zhao H."/>
            <person name="Xu D."/>
            <person name="Zhang Y."/>
        </authorList>
    </citation>
    <scope>NUCLEOTIDE SEQUENCE [LARGE SCALE GENOMIC DNA]</scope>
    <source>
        <strain evidence="2">cv. Yunnan</strain>
    </source>
</reference>
<evidence type="ECO:0000313" key="1">
    <source>
        <dbReference type="EMBL" id="KAI3819204.1"/>
    </source>
</evidence>
<accession>A0ACB9JFF4</accession>
<comment type="caution">
    <text evidence="1">The sequence shown here is derived from an EMBL/GenBank/DDBJ whole genome shotgun (WGS) entry which is preliminary data.</text>
</comment>
<name>A0ACB9JFF4_9ASTR</name>
<organism evidence="1 2">
    <name type="scientific">Smallanthus sonchifolius</name>
    <dbReference type="NCBI Taxonomy" id="185202"/>
    <lineage>
        <taxon>Eukaryota</taxon>
        <taxon>Viridiplantae</taxon>
        <taxon>Streptophyta</taxon>
        <taxon>Embryophyta</taxon>
        <taxon>Tracheophyta</taxon>
        <taxon>Spermatophyta</taxon>
        <taxon>Magnoliopsida</taxon>
        <taxon>eudicotyledons</taxon>
        <taxon>Gunneridae</taxon>
        <taxon>Pentapetalae</taxon>
        <taxon>asterids</taxon>
        <taxon>campanulids</taxon>
        <taxon>Asterales</taxon>
        <taxon>Asteraceae</taxon>
        <taxon>Asteroideae</taxon>
        <taxon>Heliantheae alliance</taxon>
        <taxon>Millerieae</taxon>
        <taxon>Smallanthus</taxon>
    </lineage>
</organism>